<evidence type="ECO:0000313" key="4">
    <source>
        <dbReference type="EMBL" id="GEK93908.1"/>
    </source>
</evidence>
<dbReference type="AlphaFoldDB" id="A0A511B0D0"/>
<dbReference type="Pfam" id="PF02230">
    <property type="entry name" value="Abhydrolase_2"/>
    <property type="match status" value="1"/>
</dbReference>
<comment type="caution">
    <text evidence="4">The sequence shown here is derived from an EMBL/GenBank/DDBJ whole genome shotgun (WGS) entry which is preliminary data.</text>
</comment>
<dbReference type="GO" id="GO:0016787">
    <property type="term" value="F:hydrolase activity"/>
    <property type="evidence" value="ECO:0007669"/>
    <property type="project" value="UniProtKB-KW"/>
</dbReference>
<reference evidence="4 5" key="1">
    <citation type="submission" date="2019-07" db="EMBL/GenBank/DDBJ databases">
        <title>Whole genome shotgun sequence of Gluconobacter wancherniae NBRC 103581.</title>
        <authorList>
            <person name="Hosoyama A."/>
            <person name="Uohara A."/>
            <person name="Ohji S."/>
            <person name="Ichikawa N."/>
        </authorList>
    </citation>
    <scope>NUCLEOTIDE SEQUENCE [LARGE SCALE GENOMIC DNA]</scope>
    <source>
        <strain evidence="4 5">NBRC 103581</strain>
    </source>
</reference>
<dbReference type="RefSeq" id="WP_146796282.1">
    <property type="nucleotide sequence ID" value="NZ_BARC01000008.1"/>
</dbReference>
<gene>
    <name evidence="4" type="ORF">GWA01_16780</name>
</gene>
<dbReference type="SUPFAM" id="SSF53474">
    <property type="entry name" value="alpha/beta-Hydrolases"/>
    <property type="match status" value="1"/>
</dbReference>
<feature type="domain" description="Phospholipase/carboxylesterase/thioesterase" evidence="3">
    <location>
        <begin position="3"/>
        <end position="187"/>
    </location>
</feature>
<dbReference type="OrthoDB" id="9801763at2"/>
<dbReference type="PANTHER" id="PTHR10655:SF17">
    <property type="entry name" value="LYSOPHOSPHOLIPASE-LIKE PROTEIN 1"/>
    <property type="match status" value="1"/>
</dbReference>
<dbReference type="EMBL" id="BJUZ01000002">
    <property type="protein sequence ID" value="GEK93908.1"/>
    <property type="molecule type" value="Genomic_DNA"/>
</dbReference>
<dbReference type="Proteomes" id="UP000321230">
    <property type="component" value="Unassembled WGS sequence"/>
</dbReference>
<dbReference type="PANTHER" id="PTHR10655">
    <property type="entry name" value="LYSOPHOSPHOLIPASE-RELATED"/>
    <property type="match status" value="1"/>
</dbReference>
<dbReference type="Gene3D" id="3.40.50.1820">
    <property type="entry name" value="alpha/beta hydrolase"/>
    <property type="match status" value="1"/>
</dbReference>
<dbReference type="InterPro" id="IPR029058">
    <property type="entry name" value="AB_hydrolase_fold"/>
</dbReference>
<comment type="similarity">
    <text evidence="1">Belongs to the AB hydrolase superfamily. AB hydrolase 2 family.</text>
</comment>
<organism evidence="4 5">
    <name type="scientific">Gluconobacter wancherniae NBRC 103581</name>
    <dbReference type="NCBI Taxonomy" id="656744"/>
    <lineage>
        <taxon>Bacteria</taxon>
        <taxon>Pseudomonadati</taxon>
        <taxon>Pseudomonadota</taxon>
        <taxon>Alphaproteobacteria</taxon>
        <taxon>Acetobacterales</taxon>
        <taxon>Acetobacteraceae</taxon>
        <taxon>Gluconobacter</taxon>
    </lineage>
</organism>
<accession>A0A511B0D0</accession>
<name>A0A511B0D0_9PROT</name>
<evidence type="ECO:0000256" key="1">
    <source>
        <dbReference type="ARBA" id="ARBA00006499"/>
    </source>
</evidence>
<evidence type="ECO:0000256" key="2">
    <source>
        <dbReference type="ARBA" id="ARBA00022801"/>
    </source>
</evidence>
<dbReference type="InterPro" id="IPR003140">
    <property type="entry name" value="PLipase/COase/thioEstase"/>
</dbReference>
<keyword evidence="2" id="KW-0378">Hydrolase</keyword>
<evidence type="ECO:0000313" key="5">
    <source>
        <dbReference type="Proteomes" id="UP000321230"/>
    </source>
</evidence>
<evidence type="ECO:0000259" key="3">
    <source>
        <dbReference type="Pfam" id="PF02230"/>
    </source>
</evidence>
<sequence>MSKKLVILLHGVGGHGLEMTPLSERWKSALPNTTFATPDAPDIFDLGPIGHQWFSVKDVTPKNRGARVKAARKSFDQTISAIIDLHGMTGRLQNVAFAGFSQGSIMALDAVARGRWPVGAVLAYSGRLATPAPYDPCCDTPVLLIHGREDNVIPVEESIRAHALLRDMGFAAELVLEENTGHTVSLNGTNLGRDFLKQNLFP</sequence>
<keyword evidence="5" id="KW-1185">Reference proteome</keyword>
<dbReference type="InterPro" id="IPR050565">
    <property type="entry name" value="LYPA1-2/EST-like"/>
</dbReference>
<proteinExistence type="inferred from homology"/>
<protein>
    <submittedName>
        <fullName evidence="4">Phospholipase/carboxylesterase</fullName>
    </submittedName>
</protein>